<name>A0A1W1XTR9_9NEIS</name>
<dbReference type="AlphaFoldDB" id="A0A1W1XTR9"/>
<reference evidence="1 2" key="1">
    <citation type="submission" date="2017-04" db="EMBL/GenBank/DDBJ databases">
        <authorList>
            <person name="Afonso C.L."/>
            <person name="Miller P.J."/>
            <person name="Scott M.A."/>
            <person name="Spackman E."/>
            <person name="Goraichik I."/>
            <person name="Dimitrov K.M."/>
            <person name="Suarez D.L."/>
            <person name="Swayne D.E."/>
        </authorList>
    </citation>
    <scope>NUCLEOTIDE SEQUENCE [LARGE SCALE GENOMIC DNA]</scope>
    <source>
        <strain evidence="1 2">DSM 23236</strain>
    </source>
</reference>
<gene>
    <name evidence="1" type="ORF">SAMN02745857_02788</name>
</gene>
<protein>
    <submittedName>
        <fullName evidence="1">Uncharacterized protein</fullName>
    </submittedName>
</protein>
<sequence length="180" mass="19328">MQFSGVIRAVAWALECVSRSGYGDSVLALLRARTGGKPVPGELDGHELHGQAAQLLAQLERDDFPQLGAGLLLARAGFFERAAAAQWLAGLLEIPHGEAAAAQAVLMWLGGDGTRRSAHGGVERLRSIMARGKQTAQRYRDEVYATLDGQLHQAERELVLRKPGMFTAGTVAHFRAAGPY</sequence>
<dbReference type="STRING" id="1121001.SAMN02745857_02788"/>
<dbReference type="RefSeq" id="WP_084091421.1">
    <property type="nucleotide sequence ID" value="NZ_FWXD01000016.1"/>
</dbReference>
<accession>A0A1W1XTR9</accession>
<dbReference type="EMBL" id="FWXD01000016">
    <property type="protein sequence ID" value="SMC27287.1"/>
    <property type="molecule type" value="Genomic_DNA"/>
</dbReference>
<proteinExistence type="predicted"/>
<keyword evidence="2" id="KW-1185">Reference proteome</keyword>
<organism evidence="1 2">
    <name type="scientific">Andreprevotia lacus DSM 23236</name>
    <dbReference type="NCBI Taxonomy" id="1121001"/>
    <lineage>
        <taxon>Bacteria</taxon>
        <taxon>Pseudomonadati</taxon>
        <taxon>Pseudomonadota</taxon>
        <taxon>Betaproteobacteria</taxon>
        <taxon>Neisseriales</taxon>
        <taxon>Chitinibacteraceae</taxon>
        <taxon>Andreprevotia</taxon>
    </lineage>
</organism>
<evidence type="ECO:0000313" key="2">
    <source>
        <dbReference type="Proteomes" id="UP000192761"/>
    </source>
</evidence>
<dbReference type="Proteomes" id="UP000192761">
    <property type="component" value="Unassembled WGS sequence"/>
</dbReference>
<evidence type="ECO:0000313" key="1">
    <source>
        <dbReference type="EMBL" id="SMC27287.1"/>
    </source>
</evidence>